<keyword evidence="7 12" id="KW-0328">Glycosyltransferase</keyword>
<comment type="subunit">
    <text evidence="4">Hexamer formed by 3 homodimers.</text>
</comment>
<accession>A0A4D8PG63</accession>
<evidence type="ECO:0000259" key="14">
    <source>
        <dbReference type="Pfam" id="PF02749"/>
    </source>
</evidence>
<dbReference type="PIRSF" id="PIRSF006250">
    <property type="entry name" value="NadC_ModD"/>
    <property type="match status" value="1"/>
</dbReference>
<dbReference type="EMBL" id="CP032322">
    <property type="protein sequence ID" value="QCN97613.1"/>
    <property type="molecule type" value="Genomic_DNA"/>
</dbReference>
<evidence type="ECO:0000256" key="4">
    <source>
        <dbReference type="ARBA" id="ARBA00011218"/>
    </source>
</evidence>
<evidence type="ECO:0000256" key="3">
    <source>
        <dbReference type="ARBA" id="ARBA00009400"/>
    </source>
</evidence>
<evidence type="ECO:0000256" key="10">
    <source>
        <dbReference type="ARBA" id="ARBA00047445"/>
    </source>
</evidence>
<dbReference type="SUPFAM" id="SSF54675">
    <property type="entry name" value="Nicotinate/Quinolinate PRTase N-terminal domain-like"/>
    <property type="match status" value="1"/>
</dbReference>
<dbReference type="InterPro" id="IPR013785">
    <property type="entry name" value="Aldolase_TIM"/>
</dbReference>
<protein>
    <recommendedName>
        <fullName evidence="11">Probable nicotinate-nucleotide pyrophosphorylase [carboxylating]</fullName>
        <ecNumber evidence="5">2.4.2.19</ecNumber>
    </recommendedName>
    <alternativeName>
        <fullName evidence="9">Quinolinate phosphoribosyltransferase [decarboxylating]</fullName>
    </alternativeName>
</protein>
<dbReference type="SUPFAM" id="SSF51690">
    <property type="entry name" value="Nicotinate/Quinolinate PRTase C-terminal domain-like"/>
    <property type="match status" value="1"/>
</dbReference>
<evidence type="ECO:0000259" key="13">
    <source>
        <dbReference type="Pfam" id="PF01729"/>
    </source>
</evidence>
<evidence type="ECO:0000256" key="2">
    <source>
        <dbReference type="ARBA" id="ARBA00004893"/>
    </source>
</evidence>
<dbReference type="Pfam" id="PF01729">
    <property type="entry name" value="QRPTase_C"/>
    <property type="match status" value="1"/>
</dbReference>
<dbReference type="Proteomes" id="UP000298595">
    <property type="component" value="Plasmid p1"/>
</dbReference>
<dbReference type="FunFam" id="3.20.20.70:FF:000030">
    <property type="entry name" value="Nicotinate-nucleotide pyrophosphorylase, carboxylating"/>
    <property type="match status" value="1"/>
</dbReference>
<evidence type="ECO:0000256" key="9">
    <source>
        <dbReference type="ARBA" id="ARBA00033102"/>
    </source>
</evidence>
<comment type="pathway">
    <text evidence="2">Cofactor biosynthesis; NAD(+) biosynthesis; nicotinate D-ribonucleotide from quinolinate: step 1/1.</text>
</comment>
<name>A0A4D8PG63_9PROT</name>
<evidence type="ECO:0000313" key="16">
    <source>
        <dbReference type="Proteomes" id="UP000298595"/>
    </source>
</evidence>
<dbReference type="GO" id="GO:0004514">
    <property type="term" value="F:nicotinate-nucleotide diphosphorylase (carboxylating) activity"/>
    <property type="evidence" value="ECO:0007669"/>
    <property type="project" value="UniProtKB-EC"/>
</dbReference>
<geneLocation type="plasmid" evidence="15 16">
    <name>p1</name>
</geneLocation>
<keyword evidence="8 12" id="KW-0808">Transferase</keyword>
<evidence type="ECO:0000256" key="1">
    <source>
        <dbReference type="ARBA" id="ARBA00003237"/>
    </source>
</evidence>
<dbReference type="InterPro" id="IPR022412">
    <property type="entry name" value="Quinolinate_PRibosylTrfase_N"/>
</dbReference>
<evidence type="ECO:0000256" key="6">
    <source>
        <dbReference type="ARBA" id="ARBA00022642"/>
    </source>
</evidence>
<organism evidence="15 16">
    <name type="scientific">Azospirillum argentinense</name>
    <dbReference type="NCBI Taxonomy" id="2970906"/>
    <lineage>
        <taxon>Bacteria</taxon>
        <taxon>Pseudomonadati</taxon>
        <taxon>Pseudomonadota</taxon>
        <taxon>Alphaproteobacteria</taxon>
        <taxon>Rhodospirillales</taxon>
        <taxon>Azospirillaceae</taxon>
        <taxon>Azospirillum</taxon>
    </lineage>
</organism>
<dbReference type="InterPro" id="IPR036068">
    <property type="entry name" value="Nicotinate_pribotase-like_C"/>
</dbReference>
<keyword evidence="6" id="KW-0662">Pyridine nucleotide biosynthesis</keyword>
<dbReference type="InterPro" id="IPR037128">
    <property type="entry name" value="Quinolinate_PRibosylTase_N_sf"/>
</dbReference>
<dbReference type="Pfam" id="PF02749">
    <property type="entry name" value="QRPTase_N"/>
    <property type="match status" value="1"/>
</dbReference>
<dbReference type="EC" id="2.4.2.19" evidence="5"/>
<dbReference type="Gene3D" id="3.90.1170.20">
    <property type="entry name" value="Quinolinate phosphoribosyl transferase, N-terminal domain"/>
    <property type="match status" value="1"/>
</dbReference>
<dbReference type="CDD" id="cd01572">
    <property type="entry name" value="QPRTase"/>
    <property type="match status" value="1"/>
</dbReference>
<dbReference type="InterPro" id="IPR027277">
    <property type="entry name" value="NadC/ModD"/>
</dbReference>
<dbReference type="AlphaFoldDB" id="A0A4D8PG63"/>
<dbReference type="InterPro" id="IPR004393">
    <property type="entry name" value="NadC"/>
</dbReference>
<dbReference type="RefSeq" id="WP_137116869.1">
    <property type="nucleotide sequence ID" value="NZ_CP032322.1"/>
</dbReference>
<evidence type="ECO:0000256" key="8">
    <source>
        <dbReference type="ARBA" id="ARBA00022679"/>
    </source>
</evidence>
<dbReference type="FunFam" id="3.90.1170.20:FF:000001">
    <property type="entry name" value="Nicotinate-nucleotide diphosphorylase (Carboxylating)"/>
    <property type="match status" value="1"/>
</dbReference>
<comment type="function">
    <text evidence="1">Involved in the catabolism of quinolinic acid (QA).</text>
</comment>
<dbReference type="PANTHER" id="PTHR32179">
    <property type="entry name" value="NICOTINATE-NUCLEOTIDE PYROPHOSPHORYLASE [CARBOXYLATING]"/>
    <property type="match status" value="1"/>
</dbReference>
<evidence type="ECO:0000256" key="7">
    <source>
        <dbReference type="ARBA" id="ARBA00022676"/>
    </source>
</evidence>
<evidence type="ECO:0000313" key="15">
    <source>
        <dbReference type="EMBL" id="QCN97613.1"/>
    </source>
</evidence>
<sequence length="277" mass="29201">MLHPLTYEPIVRAALAEDLGRAGDITTDSIVPADAVATARVAARRDGRVAGLEVALSAFRILDPAAELRVEQGDGADVAPGATIATVTARARALLTAERTALNLLGRLSGIATATRALVREVEGTRARIVCTRKTTPGLRVLEKQAVRLGGGFNHRFGLDDAVLVKDNHIAVAGGIRPAVERVRAAIGHMVKVEVEVDTLAQLEELLTLPVDVVLLDNMDPQTLRRAVALVDGRMVTEASGNVTLSTVRAIAEAGVDMISVGWLTHSAPNLDVGLDM</sequence>
<dbReference type="Gene3D" id="3.20.20.70">
    <property type="entry name" value="Aldolase class I"/>
    <property type="match status" value="1"/>
</dbReference>
<comment type="catalytic activity">
    <reaction evidence="10">
        <text>nicotinate beta-D-ribonucleotide + CO2 + diphosphate = quinolinate + 5-phospho-alpha-D-ribose 1-diphosphate + 2 H(+)</text>
        <dbReference type="Rhea" id="RHEA:12733"/>
        <dbReference type="ChEBI" id="CHEBI:15378"/>
        <dbReference type="ChEBI" id="CHEBI:16526"/>
        <dbReference type="ChEBI" id="CHEBI:29959"/>
        <dbReference type="ChEBI" id="CHEBI:33019"/>
        <dbReference type="ChEBI" id="CHEBI:57502"/>
        <dbReference type="ChEBI" id="CHEBI:58017"/>
        <dbReference type="EC" id="2.4.2.19"/>
    </reaction>
</comment>
<reference evidence="15 16" key="1">
    <citation type="submission" date="2018-09" db="EMBL/GenBank/DDBJ databases">
        <title>Whole genome based analysis of evolution and adaptive divergence in Indian and Brazilian strains of Azospirillum brasilense.</title>
        <authorList>
            <person name="Singh C."/>
            <person name="Tripathi A.K."/>
        </authorList>
    </citation>
    <scope>NUCLEOTIDE SEQUENCE [LARGE SCALE GENOMIC DNA]</scope>
    <source>
        <strain evidence="15 16">MTCC4035</strain>
        <plasmid evidence="15 16">p1</plasmid>
    </source>
</reference>
<feature type="domain" description="Quinolinate phosphoribosyl transferase C-terminal" evidence="13">
    <location>
        <begin position="111"/>
        <end position="276"/>
    </location>
</feature>
<comment type="similarity">
    <text evidence="3 12">Belongs to the NadC/ModD family.</text>
</comment>
<dbReference type="NCBIfam" id="TIGR00078">
    <property type="entry name" value="nadC"/>
    <property type="match status" value="1"/>
</dbReference>
<dbReference type="GO" id="GO:0034213">
    <property type="term" value="P:quinolinate catabolic process"/>
    <property type="evidence" value="ECO:0007669"/>
    <property type="project" value="TreeGrafter"/>
</dbReference>
<evidence type="ECO:0000256" key="12">
    <source>
        <dbReference type="PIRNR" id="PIRNR006250"/>
    </source>
</evidence>
<keyword evidence="15" id="KW-0614">Plasmid</keyword>
<dbReference type="GO" id="GO:0009435">
    <property type="term" value="P:NAD+ biosynthetic process"/>
    <property type="evidence" value="ECO:0007669"/>
    <property type="project" value="UniProtKB-UniPathway"/>
</dbReference>
<feature type="domain" description="Quinolinate phosphoribosyl transferase N-terminal" evidence="14">
    <location>
        <begin position="24"/>
        <end position="109"/>
    </location>
</feature>
<dbReference type="InterPro" id="IPR002638">
    <property type="entry name" value="Quinolinate_PRibosylTrfase_C"/>
</dbReference>
<dbReference type="PANTHER" id="PTHR32179:SF3">
    <property type="entry name" value="NICOTINATE-NUCLEOTIDE PYROPHOSPHORYLASE [CARBOXYLATING]"/>
    <property type="match status" value="1"/>
</dbReference>
<evidence type="ECO:0000256" key="5">
    <source>
        <dbReference type="ARBA" id="ARBA00011944"/>
    </source>
</evidence>
<proteinExistence type="inferred from homology"/>
<dbReference type="KEGG" id="aare:D3093_20665"/>
<dbReference type="GO" id="GO:0005737">
    <property type="term" value="C:cytoplasm"/>
    <property type="evidence" value="ECO:0007669"/>
    <property type="project" value="TreeGrafter"/>
</dbReference>
<gene>
    <name evidence="15" type="ORF">D3093_20665</name>
</gene>
<dbReference type="UniPathway" id="UPA00253">
    <property type="reaction ID" value="UER00331"/>
</dbReference>
<evidence type="ECO:0000256" key="11">
    <source>
        <dbReference type="ARBA" id="ARBA00069173"/>
    </source>
</evidence>